<dbReference type="GO" id="GO:0008124">
    <property type="term" value="F:4-alpha-hydroxytetrahydrobiopterin dehydratase activity"/>
    <property type="evidence" value="ECO:0007669"/>
    <property type="project" value="UniProtKB-EC"/>
</dbReference>
<evidence type="ECO:0000256" key="4">
    <source>
        <dbReference type="ARBA" id="ARBA00023239"/>
    </source>
</evidence>
<keyword evidence="6" id="KW-1185">Reference proteome</keyword>
<dbReference type="EMBL" id="KN846984">
    <property type="protein sequence ID" value="KIW95703.1"/>
    <property type="molecule type" value="Genomic_DNA"/>
</dbReference>
<proteinExistence type="inferred from homology"/>
<dbReference type="Pfam" id="PF01329">
    <property type="entry name" value="Pterin_4a"/>
    <property type="match status" value="1"/>
</dbReference>
<comment type="similarity">
    <text evidence="2">Belongs to the pterin-4-alpha-carbinolamine dehydratase family.</text>
</comment>
<keyword evidence="4" id="KW-0456">Lyase</keyword>
<dbReference type="EC" id="4.2.1.96" evidence="3"/>
<dbReference type="VEuPathDB" id="FungiDB:Z519_04288"/>
<dbReference type="SUPFAM" id="SSF55248">
    <property type="entry name" value="PCD-like"/>
    <property type="match status" value="1"/>
</dbReference>
<dbReference type="InterPro" id="IPR036428">
    <property type="entry name" value="PCD_sf"/>
</dbReference>
<dbReference type="HOGENOM" id="CLU_087339_0_0_1"/>
<dbReference type="RefSeq" id="XP_016622372.1">
    <property type="nucleotide sequence ID" value="XM_016762034.1"/>
</dbReference>
<evidence type="ECO:0000313" key="6">
    <source>
        <dbReference type="Proteomes" id="UP000053789"/>
    </source>
</evidence>
<evidence type="ECO:0000313" key="5">
    <source>
        <dbReference type="EMBL" id="KIW95703.1"/>
    </source>
</evidence>
<evidence type="ECO:0000256" key="3">
    <source>
        <dbReference type="ARBA" id="ARBA00013252"/>
    </source>
</evidence>
<dbReference type="Gene3D" id="3.30.1360.20">
    <property type="entry name" value="Transcriptional coactivator/pterin dehydratase"/>
    <property type="match status" value="1"/>
</dbReference>
<dbReference type="GeneID" id="27697216"/>
<evidence type="ECO:0000256" key="1">
    <source>
        <dbReference type="ARBA" id="ARBA00001554"/>
    </source>
</evidence>
<dbReference type="OrthoDB" id="277398at2759"/>
<dbReference type="Proteomes" id="UP000053789">
    <property type="component" value="Unassembled WGS sequence"/>
</dbReference>
<comment type="catalytic activity">
    <reaction evidence="1">
        <text>(4aS,6R)-4a-hydroxy-L-erythro-5,6,7,8-tetrahydrobiopterin = (6R)-L-erythro-6,7-dihydrobiopterin + H2O</text>
        <dbReference type="Rhea" id="RHEA:11920"/>
        <dbReference type="ChEBI" id="CHEBI:15377"/>
        <dbReference type="ChEBI" id="CHEBI:15642"/>
        <dbReference type="ChEBI" id="CHEBI:43120"/>
        <dbReference type="EC" id="4.2.1.96"/>
    </reaction>
</comment>
<organism evidence="5 6">
    <name type="scientific">Cladophialophora bantiana (strain ATCC 10958 / CBS 173.52 / CDC B-1940 / NIH 8579)</name>
    <name type="common">Xylohypha bantiana</name>
    <dbReference type="NCBI Taxonomy" id="1442370"/>
    <lineage>
        <taxon>Eukaryota</taxon>
        <taxon>Fungi</taxon>
        <taxon>Dikarya</taxon>
        <taxon>Ascomycota</taxon>
        <taxon>Pezizomycotina</taxon>
        <taxon>Eurotiomycetes</taxon>
        <taxon>Chaetothyriomycetidae</taxon>
        <taxon>Chaetothyriales</taxon>
        <taxon>Herpotrichiellaceae</taxon>
        <taxon>Cladophialophora</taxon>
    </lineage>
</organism>
<sequence length="270" mass="29872">MRLVAHAGSCYVRYHTNASACCQVNKLRPSFTPKPFLHPARLASFPRRNLSLSSRDPITISDDRQTITLRLKNEETITQKISPTPKANCDKLANALASLLSTPETPEAGDLSLKHSPGLSFGTTQWQLDPLGDAIHRHTAHPSARECEQVEELIMSEADKMNHHPHITRGTIDGEDKYMTITCTSHSPRGLSIRDTRLANKINATLDAFNVTEPITPDDTRDLDEVKKYFAAHRERMIALNRQQISEAIESCSCGSAKTKSTTSSQTSAP</sequence>
<accession>A0A0D2HQH7</accession>
<gene>
    <name evidence="5" type="ORF">Z519_04288</name>
</gene>
<dbReference type="AlphaFoldDB" id="A0A0D2HQH7"/>
<name>A0A0D2HQH7_CLAB1</name>
<reference evidence="5" key="1">
    <citation type="submission" date="2015-01" db="EMBL/GenBank/DDBJ databases">
        <title>The Genome Sequence of Cladophialophora bantiana CBS 173.52.</title>
        <authorList>
            <consortium name="The Broad Institute Genomics Platform"/>
            <person name="Cuomo C."/>
            <person name="de Hoog S."/>
            <person name="Gorbushina A."/>
            <person name="Stielow B."/>
            <person name="Teixiera M."/>
            <person name="Abouelleil A."/>
            <person name="Chapman S.B."/>
            <person name="Priest M."/>
            <person name="Young S.K."/>
            <person name="Wortman J."/>
            <person name="Nusbaum C."/>
            <person name="Birren B."/>
        </authorList>
    </citation>
    <scope>NUCLEOTIDE SEQUENCE [LARGE SCALE GENOMIC DNA]</scope>
    <source>
        <strain evidence="5">CBS 173.52</strain>
    </source>
</reference>
<evidence type="ECO:0000256" key="2">
    <source>
        <dbReference type="ARBA" id="ARBA00006472"/>
    </source>
</evidence>
<protein>
    <recommendedName>
        <fullName evidence="3">4a-hydroxytetrahydrobiopterin dehydratase</fullName>
        <ecNumber evidence="3">4.2.1.96</ecNumber>
    </recommendedName>
</protein>
<dbReference type="GO" id="GO:0006729">
    <property type="term" value="P:tetrahydrobiopterin biosynthetic process"/>
    <property type="evidence" value="ECO:0007669"/>
    <property type="project" value="InterPro"/>
</dbReference>
<dbReference type="InterPro" id="IPR001533">
    <property type="entry name" value="Pterin_deHydtase"/>
</dbReference>